<dbReference type="CDD" id="cd00093">
    <property type="entry name" value="HTH_XRE"/>
    <property type="match status" value="1"/>
</dbReference>
<feature type="domain" description="HTH cro/C1-type" evidence="3">
    <location>
        <begin position="16"/>
        <end position="73"/>
    </location>
</feature>
<dbReference type="Pfam" id="PF01381">
    <property type="entry name" value="HTH_3"/>
    <property type="match status" value="1"/>
</dbReference>
<gene>
    <name evidence="4" type="ORF">MRM63_16450</name>
</gene>
<protein>
    <submittedName>
        <fullName evidence="4">Helix-turn-helix domain-containing protein</fullName>
    </submittedName>
</protein>
<dbReference type="PROSITE" id="PS50943">
    <property type="entry name" value="HTH_CROC1"/>
    <property type="match status" value="1"/>
</dbReference>
<dbReference type="GO" id="GO:0003677">
    <property type="term" value="F:DNA binding"/>
    <property type="evidence" value="ECO:0007669"/>
    <property type="project" value="UniProtKB-KW"/>
</dbReference>
<evidence type="ECO:0000256" key="1">
    <source>
        <dbReference type="ARBA" id="ARBA00023125"/>
    </source>
</evidence>
<dbReference type="SMART" id="SM00530">
    <property type="entry name" value="HTH_XRE"/>
    <property type="match status" value="1"/>
</dbReference>
<evidence type="ECO:0000256" key="2">
    <source>
        <dbReference type="SAM" id="Coils"/>
    </source>
</evidence>
<evidence type="ECO:0000259" key="3">
    <source>
        <dbReference type="PROSITE" id="PS50943"/>
    </source>
</evidence>
<proteinExistence type="predicted"/>
<dbReference type="Gene3D" id="1.10.260.40">
    <property type="entry name" value="lambda repressor-like DNA-binding domains"/>
    <property type="match status" value="1"/>
</dbReference>
<organism evidence="4">
    <name type="scientific">bacterium 19MO03SA05</name>
    <dbReference type="NCBI Taxonomy" id="2920620"/>
    <lineage>
        <taxon>Bacteria</taxon>
    </lineage>
</organism>
<dbReference type="EMBL" id="CP095351">
    <property type="protein sequence ID" value="XAG86661.1"/>
    <property type="molecule type" value="Genomic_DNA"/>
</dbReference>
<feature type="coiled-coil region" evidence="2">
    <location>
        <begin position="189"/>
        <end position="216"/>
    </location>
</feature>
<name>A0AAU6VJR5_UNCXX</name>
<dbReference type="PANTHER" id="PTHR46558:SF4">
    <property type="entry name" value="DNA-BIDING PHAGE PROTEIN"/>
    <property type="match status" value="1"/>
</dbReference>
<dbReference type="InterPro" id="IPR010982">
    <property type="entry name" value="Lambda_DNA-bd_dom_sf"/>
</dbReference>
<dbReference type="PANTHER" id="PTHR46558">
    <property type="entry name" value="TRACRIPTIONAL REGULATORY PROTEIN-RELATED-RELATED"/>
    <property type="match status" value="1"/>
</dbReference>
<reference evidence="4" key="1">
    <citation type="submission" date="2022-03" db="EMBL/GenBank/DDBJ databases">
        <title>Sea Food Isolates.</title>
        <authorList>
            <person name="Li c."/>
        </authorList>
    </citation>
    <scope>NUCLEOTIDE SEQUENCE</scope>
    <source>
        <strain evidence="4">19MO03SA05</strain>
    </source>
</reference>
<keyword evidence="2" id="KW-0175">Coiled coil</keyword>
<dbReference type="AlphaFoldDB" id="A0AAU6VJR5"/>
<accession>A0AAU6VJR5</accession>
<dbReference type="InterPro" id="IPR001387">
    <property type="entry name" value="Cro/C1-type_HTH"/>
</dbReference>
<evidence type="ECO:0000313" key="4">
    <source>
        <dbReference type="EMBL" id="XAG86661.1"/>
    </source>
</evidence>
<sequence length="236" mass="26534">MSTNNASFKSNFGEKLKAVRKKGGWNQAVLARELGVSRDTLSRYERGELSPSLEVFSKMVDMFASLDVSAESLLFGEDGPSKEIRVISSWGWARGLSFAKGGAFRVGATKNDILRLTADLVEQLPQDNPFKTIVGDIKEYIYDLEDNNEDTELSLDDYELLIPIAHHSVSFKVELPDEKSKMEEIFDKYILEREKAEALQDEINRLTQNQKQGQVKQSIDGTNHTIAGNDITINKK</sequence>
<dbReference type="SUPFAM" id="SSF47413">
    <property type="entry name" value="lambda repressor-like DNA-binding domains"/>
    <property type="match status" value="1"/>
</dbReference>
<keyword evidence="1" id="KW-0238">DNA-binding</keyword>